<dbReference type="Proteomes" id="UP001597393">
    <property type="component" value="Unassembled WGS sequence"/>
</dbReference>
<evidence type="ECO:0000256" key="7">
    <source>
        <dbReference type="ARBA" id="ARBA00023295"/>
    </source>
</evidence>
<evidence type="ECO:0000256" key="5">
    <source>
        <dbReference type="ARBA" id="ARBA00023001"/>
    </source>
</evidence>
<evidence type="ECO:0000313" key="11">
    <source>
        <dbReference type="Proteomes" id="UP001597393"/>
    </source>
</evidence>
<evidence type="ECO:0000256" key="1">
    <source>
        <dbReference type="ARBA" id="ARBA00000448"/>
    </source>
</evidence>
<accession>A0ABW5NLC5</accession>
<dbReference type="InterPro" id="IPR017736">
    <property type="entry name" value="Glyco_hydro_1_beta-glucosidase"/>
</dbReference>
<evidence type="ECO:0000256" key="3">
    <source>
        <dbReference type="ARBA" id="ARBA00012744"/>
    </source>
</evidence>
<evidence type="ECO:0000256" key="2">
    <source>
        <dbReference type="ARBA" id="ARBA00010838"/>
    </source>
</evidence>
<keyword evidence="6" id="KW-0119">Carbohydrate metabolism</keyword>
<sequence>MGLTKDAFGDDFVWGVSTAAYQIEGGYLQDGKGFSIWDDFVRKRGKISNNEHADVACDFYHRYPQDLEMMRNMNIRHHRFSISWSRIFPFGKGEVNQAGIDYYNKLIDHSLALGITPWITLYHWDLPSTLEIHGGWTNRDVVGWFTDYVACCIKYFGDRVKHWMVLNEPMVFTGAGHFLGIHAPGRRGLNSFLAATHHAALAQAEGARTIKSLLPESTVGTTFSSSHVEPLNTSERNVLAAKRADALLNRLFLEPLLGMGYPTDEIKTLRKVEKFMKAGDEQKLKFDMDFIGVQNYTREIVEHSYFIPYLRTKLVTATQRKVPVTTMNWEVYPESIYHILKKFAAYPNMPPIMITESGASFADEVVNGEVSDAKRTSYLQEVIVQMHRAKSEGVDLRGYFIWTFLDNFEWAEGYHPRFGLVHVDFETQQRIIKDSGKWYADFLG</sequence>
<reference evidence="11" key="1">
    <citation type="journal article" date="2019" name="Int. J. Syst. Evol. Microbiol.">
        <title>The Global Catalogue of Microorganisms (GCM) 10K type strain sequencing project: providing services to taxonomists for standard genome sequencing and annotation.</title>
        <authorList>
            <consortium name="The Broad Institute Genomics Platform"/>
            <consortium name="The Broad Institute Genome Sequencing Center for Infectious Disease"/>
            <person name="Wu L."/>
            <person name="Ma J."/>
        </authorList>
    </citation>
    <scope>NUCLEOTIDE SEQUENCE [LARGE SCALE GENOMIC DNA]</scope>
    <source>
        <strain evidence="11">KCTC 42248</strain>
    </source>
</reference>
<evidence type="ECO:0000256" key="4">
    <source>
        <dbReference type="ARBA" id="ARBA00022801"/>
    </source>
</evidence>
<dbReference type="GO" id="GO:0008422">
    <property type="term" value="F:beta-glucosidase activity"/>
    <property type="evidence" value="ECO:0007669"/>
    <property type="project" value="UniProtKB-EC"/>
</dbReference>
<dbReference type="PANTHER" id="PTHR10353">
    <property type="entry name" value="GLYCOSYL HYDROLASE"/>
    <property type="match status" value="1"/>
</dbReference>
<dbReference type="SUPFAM" id="SSF51445">
    <property type="entry name" value="(Trans)glycosidases"/>
    <property type="match status" value="1"/>
</dbReference>
<dbReference type="Pfam" id="PF00232">
    <property type="entry name" value="Glyco_hydro_1"/>
    <property type="match status" value="1"/>
</dbReference>
<dbReference type="InterPro" id="IPR017853">
    <property type="entry name" value="GH"/>
</dbReference>
<keyword evidence="5" id="KW-0136">Cellulose degradation</keyword>
<keyword evidence="11" id="KW-1185">Reference proteome</keyword>
<proteinExistence type="inferred from homology"/>
<dbReference type="PROSITE" id="PS00653">
    <property type="entry name" value="GLYCOSYL_HYDROL_F1_2"/>
    <property type="match status" value="1"/>
</dbReference>
<dbReference type="PANTHER" id="PTHR10353:SF36">
    <property type="entry name" value="LP05116P"/>
    <property type="match status" value="1"/>
</dbReference>
<evidence type="ECO:0000313" key="10">
    <source>
        <dbReference type="EMBL" id="MFD2598657.1"/>
    </source>
</evidence>
<dbReference type="InterPro" id="IPR001360">
    <property type="entry name" value="Glyco_hydro_1"/>
</dbReference>
<dbReference type="Gene3D" id="3.20.20.80">
    <property type="entry name" value="Glycosidases"/>
    <property type="match status" value="1"/>
</dbReference>
<dbReference type="EMBL" id="JBHUMA010000006">
    <property type="protein sequence ID" value="MFD2598657.1"/>
    <property type="molecule type" value="Genomic_DNA"/>
</dbReference>
<keyword evidence="8" id="KW-0624">Polysaccharide degradation</keyword>
<evidence type="ECO:0000256" key="8">
    <source>
        <dbReference type="ARBA" id="ARBA00023326"/>
    </source>
</evidence>
<organism evidence="10 11">
    <name type="scientific">Sphingobacterium corticis</name>
    <dbReference type="NCBI Taxonomy" id="1812823"/>
    <lineage>
        <taxon>Bacteria</taxon>
        <taxon>Pseudomonadati</taxon>
        <taxon>Bacteroidota</taxon>
        <taxon>Sphingobacteriia</taxon>
        <taxon>Sphingobacteriales</taxon>
        <taxon>Sphingobacteriaceae</taxon>
        <taxon>Sphingobacterium</taxon>
    </lineage>
</organism>
<keyword evidence="7 9" id="KW-0326">Glycosidase</keyword>
<dbReference type="RefSeq" id="WP_380868735.1">
    <property type="nucleotide sequence ID" value="NZ_JBHUMA010000006.1"/>
</dbReference>
<evidence type="ECO:0000256" key="9">
    <source>
        <dbReference type="RuleBase" id="RU361175"/>
    </source>
</evidence>
<gene>
    <name evidence="10" type="ORF">ACFSQ3_06800</name>
</gene>
<comment type="caution">
    <text evidence="10">The sequence shown here is derived from an EMBL/GenBank/DDBJ whole genome shotgun (WGS) entry which is preliminary data.</text>
</comment>
<dbReference type="EC" id="3.2.1.21" evidence="3 9"/>
<comment type="similarity">
    <text evidence="2 9">Belongs to the glycosyl hydrolase 1 family.</text>
</comment>
<name>A0ABW5NLC5_9SPHI</name>
<comment type="catalytic activity">
    <reaction evidence="1 9">
        <text>Hydrolysis of terminal, non-reducing beta-D-glucosyl residues with release of beta-D-glucose.</text>
        <dbReference type="EC" id="3.2.1.21"/>
    </reaction>
</comment>
<dbReference type="InterPro" id="IPR033132">
    <property type="entry name" value="GH_1_N_CS"/>
</dbReference>
<dbReference type="NCBIfam" id="TIGR03356">
    <property type="entry name" value="BGL"/>
    <property type="match status" value="1"/>
</dbReference>
<dbReference type="PRINTS" id="PR00131">
    <property type="entry name" value="GLHYDRLASE1"/>
</dbReference>
<keyword evidence="4 9" id="KW-0378">Hydrolase</keyword>
<protein>
    <recommendedName>
        <fullName evidence="3 9">Beta-glucosidase</fullName>
        <ecNumber evidence="3 9">3.2.1.21</ecNumber>
    </recommendedName>
</protein>
<evidence type="ECO:0000256" key="6">
    <source>
        <dbReference type="ARBA" id="ARBA00023277"/>
    </source>
</evidence>